<dbReference type="GO" id="GO:0009338">
    <property type="term" value="C:exodeoxyribonuclease V complex"/>
    <property type="evidence" value="ECO:0007669"/>
    <property type="project" value="InterPro"/>
</dbReference>
<evidence type="ECO:0000256" key="1">
    <source>
        <dbReference type="ARBA" id="ARBA00022722"/>
    </source>
</evidence>
<dbReference type="InterPro" id="IPR041500">
    <property type="entry name" value="RecC_C"/>
</dbReference>
<keyword evidence="8 10" id="KW-0238">DNA-binding</keyword>
<dbReference type="Gene3D" id="1.10.10.990">
    <property type="match status" value="1"/>
</dbReference>
<evidence type="ECO:0000256" key="3">
    <source>
        <dbReference type="ARBA" id="ARBA00022763"/>
    </source>
</evidence>
<sequence length="1078" mass="129360">MFFLYKFNQLNTLFLKICKIIKQKPLPYIFEKEIIIHDNEILFQYLNIFTANYTGISSDFKLINPHIFIWKIFEKTIPKNEIKNILQKTTNVWKIMKIIEKNNFLENIKKNDHKIKKFEFSFLMENLFQKYILYRPQWIQDWKNKENKILKTNSEKSWQIKLWNEIINDNKRLNQSTNNFSSVFYKFENLIKKKVKLPKRIFVIWSLPINPSYIEIFHKISIHTNVYFLYLTAYKNNTISSKVVINDHLSHLKSKNNFYNTLEELWGKYENSYLFFIKNLKNIKIKNYFEKYYTDNLLNNIKNNILSFQKNKKSSKKIINPKDNSISVNICYSKQHEIEVLYKIIIEILNTNKNIKPHDIVVTSFSLNSYTTNIHSVFKSNNEQEKISFYISEKNCKNTQKIFYFFNKILNLSNIRFNNEEILELLDIPIIAKNFNISEEEIKTLHNWVVATNIRWGINKQHKNDLYFLEIDQNTWFYGIKKLLLSYAINEKNKIWNNILSFISIDFSKSELIGKLSYLISILNKWRLKLSKSKKIKYWRLLFKSFISDFFHQPTEFDHILIAIDKKWKTMIDEIILSEYQKKITIDILKKNFSYIINYTSNKKYKLGVINFCHPSIVCYIPFKMVYIIGLSSEELCKKNNIDHINLLKKYPLITDINIDDEINYFFLKNFIAATEYFYMSYIGYSLKNENKIYPPCLIEQLINYIALHFYFKGDKKLQIEDNIKKISQYLCKKHKKEHIYNKISIKKTENTKKNKIKNIHEIFFKNIIDLKSFEKKSFFINLKDLISFWKNPIRYFFNYTLNTKFTIKQKLSITEPFIIDQLESFKISKLLLEKMINKEDLKTILEQIKLSGILPYGSFGEIALQNKCKEIKEIVEIINQFRILPQKKDFNLKIEKYYIKGTLKEIQSTGLLRWKTSLINYSDRVSLWLEHLVYCILGGVGESTIIGCKKQIFSFRSLSYKKAYKYLLTYIKGYIKGINSPLLLTKSGIAWFDKVYDIKNQCIHKNPNIKKEAYKKLYKKWIGNSYIQGEKQDVYIQKIISKLDIKKICHISKKWLTPLLKYKKINEKKIKYIRNTI</sequence>
<dbReference type="Pfam" id="PF04257">
    <property type="entry name" value="Exonuc_V_gamma"/>
    <property type="match status" value="1"/>
</dbReference>
<dbReference type="PIRSF" id="PIRSF000980">
    <property type="entry name" value="RecC"/>
    <property type="match status" value="1"/>
</dbReference>
<dbReference type="Proteomes" id="UP001163441">
    <property type="component" value="Chromosome"/>
</dbReference>
<keyword evidence="2 10" id="KW-0547">Nucleotide-binding</keyword>
<dbReference type="PANTHER" id="PTHR30591:SF1">
    <property type="entry name" value="RECBCD ENZYME SUBUNIT RECC"/>
    <property type="match status" value="1"/>
</dbReference>
<protein>
    <recommendedName>
        <fullName evidence="10">RecBCD enzyme subunit RecC</fullName>
    </recommendedName>
    <alternativeName>
        <fullName evidence="10">Exonuclease V subunit RecC</fullName>
        <shortName evidence="10">ExoV subunit RecC</shortName>
    </alternativeName>
    <alternativeName>
        <fullName evidence="10">Helicase/nuclease RecBCD subunit RecC</fullName>
    </alternativeName>
</protein>
<evidence type="ECO:0000256" key="6">
    <source>
        <dbReference type="ARBA" id="ARBA00022839"/>
    </source>
</evidence>
<dbReference type="GO" id="GO:0003678">
    <property type="term" value="F:DNA helicase activity"/>
    <property type="evidence" value="ECO:0007669"/>
    <property type="project" value="UniProtKB-UniRule"/>
</dbReference>
<keyword evidence="4 10" id="KW-0378">Hydrolase</keyword>
<evidence type="ECO:0000313" key="12">
    <source>
        <dbReference type="Proteomes" id="UP001163441"/>
    </source>
</evidence>
<dbReference type="RefSeq" id="WP_158360730.1">
    <property type="nucleotide sequence ID" value="NZ_CP034897.1"/>
</dbReference>
<proteinExistence type="inferred from homology"/>
<dbReference type="InterPro" id="IPR027417">
    <property type="entry name" value="P-loop_NTPase"/>
</dbReference>
<comment type="similarity">
    <text evidence="10">Belongs to the RecC family.</text>
</comment>
<evidence type="ECO:0000313" key="11">
    <source>
        <dbReference type="EMBL" id="WAI17656.1"/>
    </source>
</evidence>
<evidence type="ECO:0000256" key="8">
    <source>
        <dbReference type="ARBA" id="ARBA00023125"/>
    </source>
</evidence>
<keyword evidence="7 10" id="KW-0067">ATP-binding</keyword>
<dbReference type="InterPro" id="IPR006697">
    <property type="entry name" value="RecC"/>
</dbReference>
<dbReference type="AlphaFoldDB" id="A0A4D6XJ46"/>
<dbReference type="InterPro" id="IPR013986">
    <property type="entry name" value="DExx_box_DNA_helicase_dom_sf"/>
</dbReference>
<dbReference type="SUPFAM" id="SSF52540">
    <property type="entry name" value="P-loop containing nucleoside triphosphate hydrolases"/>
    <property type="match status" value="2"/>
</dbReference>
<evidence type="ECO:0000256" key="9">
    <source>
        <dbReference type="ARBA" id="ARBA00023204"/>
    </source>
</evidence>
<accession>A0A4D6XJ46</accession>
<keyword evidence="6 10" id="KW-0269">Exonuclease</keyword>
<name>A0A4D6XJ46_9GAMM</name>
<dbReference type="GO" id="GO:0003677">
    <property type="term" value="F:DNA binding"/>
    <property type="evidence" value="ECO:0007669"/>
    <property type="project" value="UniProtKB-UniRule"/>
</dbReference>
<dbReference type="SUPFAM" id="SSF52980">
    <property type="entry name" value="Restriction endonuclease-like"/>
    <property type="match status" value="1"/>
</dbReference>
<comment type="function">
    <text evidence="10">A helicase/nuclease that prepares dsDNA breaks (DSB) for recombinational DNA repair. Binds to DSBs and unwinds DNA via a highly rapid and processive ATP-dependent bidirectional helicase activity. Unwinds dsDNA until it encounters a Chi (crossover hotspot instigator) sequence from the 3' direction. Cuts ssDNA a few nucleotides 3' to the Chi site. The properties and activities of the enzyme are changed at Chi. The Chi-altered holoenzyme produces a long 3'-ssDNA overhang and facilitates RecA-binding to the ssDNA for homologous DNA recombination and repair. Holoenzyme degrades any linearized DNA that is unable to undergo homologous recombination. In the holoenzyme this subunit recognizes the wild-type Chi sequence, and when added to isolated RecB increases its ATP-dependent helicase processivity.</text>
</comment>
<dbReference type="CDD" id="cd22353">
    <property type="entry name" value="RecC_C-like"/>
    <property type="match status" value="1"/>
</dbReference>
<dbReference type="HAMAP" id="MF_01486">
    <property type="entry name" value="RecC"/>
    <property type="match status" value="1"/>
</dbReference>
<dbReference type="EMBL" id="CP113403">
    <property type="protein sequence ID" value="WAI17656.1"/>
    <property type="molecule type" value="Genomic_DNA"/>
</dbReference>
<dbReference type="InterPro" id="IPR011335">
    <property type="entry name" value="Restrct_endonuc-II-like"/>
</dbReference>
<evidence type="ECO:0000256" key="7">
    <source>
        <dbReference type="ARBA" id="ARBA00022840"/>
    </source>
</evidence>
<dbReference type="Gene3D" id="3.40.50.10930">
    <property type="match status" value="1"/>
</dbReference>
<keyword evidence="5 10" id="KW-0347">Helicase</keyword>
<dbReference type="GO" id="GO:0008854">
    <property type="term" value="F:exodeoxyribonuclease V activity"/>
    <property type="evidence" value="ECO:0007669"/>
    <property type="project" value="InterPro"/>
</dbReference>
<evidence type="ECO:0000256" key="2">
    <source>
        <dbReference type="ARBA" id="ARBA00022741"/>
    </source>
</evidence>
<reference evidence="11" key="1">
    <citation type="submission" date="2022-11" db="EMBL/GenBank/DDBJ databases">
        <title>The whole genome sequencing of pests is an important tool to study the evolution of the plant-insect interaction and insecticide resistance.</title>
        <authorList>
            <person name="Kananovich Y."/>
        </authorList>
    </citation>
    <scope>NUCLEOTIDE SEQUENCE</scope>
    <source>
        <strain evidence="11">BSU_Aph_2016</strain>
    </source>
</reference>
<dbReference type="PANTHER" id="PTHR30591">
    <property type="entry name" value="RECBCD ENZYME SUBUNIT RECC"/>
    <property type="match status" value="1"/>
</dbReference>
<organism evidence="11 12">
    <name type="scientific">Buchnera aphidicola</name>
    <name type="common">Aphis craccivora</name>
    <dbReference type="NCBI Taxonomy" id="466616"/>
    <lineage>
        <taxon>Bacteria</taxon>
        <taxon>Pseudomonadati</taxon>
        <taxon>Pseudomonadota</taxon>
        <taxon>Gammaproteobacteria</taxon>
        <taxon>Enterobacterales</taxon>
        <taxon>Erwiniaceae</taxon>
        <taxon>Buchnera</taxon>
    </lineage>
</organism>
<evidence type="ECO:0000256" key="5">
    <source>
        <dbReference type="ARBA" id="ARBA00022806"/>
    </source>
</evidence>
<gene>
    <name evidence="10" type="primary">recC</name>
    <name evidence="11" type="ORF">OWM53_02310</name>
</gene>
<keyword evidence="3 10" id="KW-0227">DNA damage</keyword>
<evidence type="ECO:0000256" key="10">
    <source>
        <dbReference type="HAMAP-Rule" id="MF_01486"/>
    </source>
</evidence>
<dbReference type="Gene3D" id="3.40.50.300">
    <property type="entry name" value="P-loop containing nucleotide triphosphate hydrolases"/>
    <property type="match status" value="2"/>
</dbReference>
<evidence type="ECO:0000256" key="4">
    <source>
        <dbReference type="ARBA" id="ARBA00022801"/>
    </source>
</evidence>
<dbReference type="Gene3D" id="1.10.10.160">
    <property type="match status" value="1"/>
</dbReference>
<comment type="miscellaneous">
    <text evidence="10">In the RecBCD complex, RecB has a slow 3'-5' helicase, an exonuclease activity and loads RecA onto ssDNA, RecD has a fast 5'-3' helicase activity, while RecC stimulates the ATPase and processivity of the RecB helicase and contributes to recognition of the Chi site.</text>
</comment>
<dbReference type="OrthoDB" id="9762834at2"/>
<dbReference type="GO" id="GO:0005524">
    <property type="term" value="F:ATP binding"/>
    <property type="evidence" value="ECO:0007669"/>
    <property type="project" value="UniProtKB-UniRule"/>
</dbReference>
<comment type="subunit">
    <text evidence="10">Heterotrimer of RecB, RecC and RecD. All subunits contribute to DNA-binding.</text>
</comment>
<dbReference type="Pfam" id="PF17946">
    <property type="entry name" value="RecC_C"/>
    <property type="match status" value="1"/>
</dbReference>
<keyword evidence="1 10" id="KW-0540">Nuclease</keyword>
<dbReference type="GO" id="GO:0000724">
    <property type="term" value="P:double-strand break repair via homologous recombination"/>
    <property type="evidence" value="ECO:0007669"/>
    <property type="project" value="UniProtKB-UniRule"/>
</dbReference>
<keyword evidence="9 10" id="KW-0234">DNA repair</keyword>